<sequence>MNVNASPSPFPIDQIGDSIDHDHQFLQPFGPNHYHHQVVSSSASSSASSSPIFFGSAQDHTGFYHHRLYHPHPQEGDSTTFGYRGESSYDEIKNKVNSGLKLTLWKNDDEGLAEKDIPVKWMSTKMRVMQKMKNTDRVTGSSFKQLLQPSSSMETDLSSNSSSYNSNSPIRVCADCNTTKTPLWRSGPKGPKFRLILFPVALQRVRDKAKEGEAGHGCCRQRHGGGQCQAGNIEDQGATQRDEDNGQKHVVGLKKGCKMAAAGSSSSSSSSSTSSRLEEFLINLSNNLALHRVFPEDEKDAAILLMALSSGLVHG</sequence>
<evidence type="ECO:0000256" key="4">
    <source>
        <dbReference type="ARBA" id="ARBA00023015"/>
    </source>
</evidence>
<keyword evidence="5" id="KW-0238">DNA-binding</keyword>
<feature type="region of interest" description="Disordered" evidence="8">
    <location>
        <begin position="212"/>
        <end position="246"/>
    </location>
</feature>
<evidence type="ECO:0000256" key="2">
    <source>
        <dbReference type="ARBA" id="ARBA00022771"/>
    </source>
</evidence>
<dbReference type="InterPro" id="IPR013088">
    <property type="entry name" value="Znf_NHR/GATA"/>
</dbReference>
<keyword evidence="6" id="KW-0804">Transcription</keyword>
<evidence type="ECO:0000256" key="7">
    <source>
        <dbReference type="PROSITE-ProRule" id="PRU00094"/>
    </source>
</evidence>
<evidence type="ECO:0000313" key="10">
    <source>
        <dbReference type="EMBL" id="KAL0308501.1"/>
    </source>
</evidence>
<feature type="domain" description="GATA-type" evidence="9">
    <location>
        <begin position="167"/>
        <end position="190"/>
    </location>
</feature>
<keyword evidence="3" id="KW-0862">Zinc</keyword>
<dbReference type="PROSITE" id="PS50114">
    <property type="entry name" value="GATA_ZN_FINGER_2"/>
    <property type="match status" value="1"/>
</dbReference>
<dbReference type="SMART" id="SM00401">
    <property type="entry name" value="ZnF_GATA"/>
    <property type="match status" value="1"/>
</dbReference>
<dbReference type="PANTHER" id="PTHR47255:SF4">
    <property type="entry name" value="GATA ZINC FINGER DOMAIN-CONTAINING PROTEIN 12"/>
    <property type="match status" value="1"/>
</dbReference>
<dbReference type="GO" id="GO:0008270">
    <property type="term" value="F:zinc ion binding"/>
    <property type="evidence" value="ECO:0007669"/>
    <property type="project" value="UniProtKB-KW"/>
</dbReference>
<evidence type="ECO:0000256" key="3">
    <source>
        <dbReference type="ARBA" id="ARBA00022833"/>
    </source>
</evidence>
<keyword evidence="1" id="KW-0479">Metal-binding</keyword>
<reference evidence="10" key="1">
    <citation type="submission" date="2020-06" db="EMBL/GenBank/DDBJ databases">
        <authorList>
            <person name="Li T."/>
            <person name="Hu X."/>
            <person name="Zhang T."/>
            <person name="Song X."/>
            <person name="Zhang H."/>
            <person name="Dai N."/>
            <person name="Sheng W."/>
            <person name="Hou X."/>
            <person name="Wei L."/>
        </authorList>
    </citation>
    <scope>NUCLEOTIDE SEQUENCE</scope>
    <source>
        <strain evidence="10">G02</strain>
        <tissue evidence="10">Leaf</tissue>
    </source>
</reference>
<evidence type="ECO:0000256" key="6">
    <source>
        <dbReference type="ARBA" id="ARBA00023163"/>
    </source>
</evidence>
<dbReference type="PANTHER" id="PTHR47255">
    <property type="entry name" value="GATA TRANSCRIPTION FACTOR 22-RELATED"/>
    <property type="match status" value="1"/>
</dbReference>
<dbReference type="GO" id="GO:0043565">
    <property type="term" value="F:sequence-specific DNA binding"/>
    <property type="evidence" value="ECO:0007669"/>
    <property type="project" value="InterPro"/>
</dbReference>
<keyword evidence="4" id="KW-0805">Transcription regulation</keyword>
<accession>A0AAW2KS03</accession>
<comment type="caution">
    <text evidence="10">The sequence shown here is derived from an EMBL/GenBank/DDBJ whole genome shotgun (WGS) entry which is preliminary data.</text>
</comment>
<dbReference type="Pfam" id="PF00320">
    <property type="entry name" value="GATA"/>
    <property type="match status" value="1"/>
</dbReference>
<dbReference type="GO" id="GO:0006355">
    <property type="term" value="P:regulation of DNA-templated transcription"/>
    <property type="evidence" value="ECO:0007669"/>
    <property type="project" value="InterPro"/>
</dbReference>
<dbReference type="EMBL" id="JACGWJ010000027">
    <property type="protein sequence ID" value="KAL0308501.1"/>
    <property type="molecule type" value="Genomic_DNA"/>
</dbReference>
<evidence type="ECO:0000256" key="8">
    <source>
        <dbReference type="SAM" id="MobiDB-lite"/>
    </source>
</evidence>
<evidence type="ECO:0000259" key="9">
    <source>
        <dbReference type="PROSITE" id="PS50114"/>
    </source>
</evidence>
<dbReference type="InterPro" id="IPR052138">
    <property type="entry name" value="GATA_ZnFinger_Domain"/>
</dbReference>
<evidence type="ECO:0000256" key="5">
    <source>
        <dbReference type="ARBA" id="ARBA00023125"/>
    </source>
</evidence>
<evidence type="ECO:0000256" key="1">
    <source>
        <dbReference type="ARBA" id="ARBA00022723"/>
    </source>
</evidence>
<reference evidence="10" key="2">
    <citation type="journal article" date="2024" name="Plant">
        <title>Genomic evolution and insights into agronomic trait innovations of Sesamum species.</title>
        <authorList>
            <person name="Miao H."/>
            <person name="Wang L."/>
            <person name="Qu L."/>
            <person name="Liu H."/>
            <person name="Sun Y."/>
            <person name="Le M."/>
            <person name="Wang Q."/>
            <person name="Wei S."/>
            <person name="Zheng Y."/>
            <person name="Lin W."/>
            <person name="Duan Y."/>
            <person name="Cao H."/>
            <person name="Xiong S."/>
            <person name="Wang X."/>
            <person name="Wei L."/>
            <person name="Li C."/>
            <person name="Ma Q."/>
            <person name="Ju M."/>
            <person name="Zhao R."/>
            <person name="Li G."/>
            <person name="Mu C."/>
            <person name="Tian Q."/>
            <person name="Mei H."/>
            <person name="Zhang T."/>
            <person name="Gao T."/>
            <person name="Zhang H."/>
        </authorList>
    </citation>
    <scope>NUCLEOTIDE SEQUENCE</scope>
    <source>
        <strain evidence="10">G02</strain>
    </source>
</reference>
<proteinExistence type="predicted"/>
<organism evidence="10">
    <name type="scientific">Sesamum radiatum</name>
    <name type="common">Black benniseed</name>
    <dbReference type="NCBI Taxonomy" id="300843"/>
    <lineage>
        <taxon>Eukaryota</taxon>
        <taxon>Viridiplantae</taxon>
        <taxon>Streptophyta</taxon>
        <taxon>Embryophyta</taxon>
        <taxon>Tracheophyta</taxon>
        <taxon>Spermatophyta</taxon>
        <taxon>Magnoliopsida</taxon>
        <taxon>eudicotyledons</taxon>
        <taxon>Gunneridae</taxon>
        <taxon>Pentapetalae</taxon>
        <taxon>asterids</taxon>
        <taxon>lamiids</taxon>
        <taxon>Lamiales</taxon>
        <taxon>Pedaliaceae</taxon>
        <taxon>Sesamum</taxon>
    </lineage>
</organism>
<dbReference type="AlphaFoldDB" id="A0AAW2KS03"/>
<keyword evidence="2 7" id="KW-0863">Zinc-finger</keyword>
<dbReference type="Gene3D" id="3.30.50.10">
    <property type="entry name" value="Erythroid Transcription Factor GATA-1, subunit A"/>
    <property type="match status" value="1"/>
</dbReference>
<dbReference type="InterPro" id="IPR000679">
    <property type="entry name" value="Znf_GATA"/>
</dbReference>
<name>A0AAW2KS03_SESRA</name>
<gene>
    <name evidence="10" type="ORF">Sradi_5792400</name>
</gene>
<protein>
    <submittedName>
        <fullName evidence="10">GATA transcription factor 22</fullName>
    </submittedName>
</protein>